<dbReference type="CDD" id="cd14789">
    <property type="entry name" value="Tiki"/>
    <property type="match status" value="1"/>
</dbReference>
<reference evidence="2" key="1">
    <citation type="submission" date="2022-07" db="EMBL/GenBank/DDBJ databases">
        <title>Taxonomy of Novel Oxalotrophic and Methylotrophic Bacteria.</title>
        <authorList>
            <person name="Sahin N."/>
            <person name="Tani A."/>
        </authorList>
    </citation>
    <scope>NUCLEOTIDE SEQUENCE</scope>
    <source>
        <strain evidence="2">AM327</strain>
    </source>
</reference>
<feature type="chain" id="PRO_5040719626" evidence="1">
    <location>
        <begin position="23"/>
        <end position="287"/>
    </location>
</feature>
<organism evidence="2 3">
    <name type="scientific">Neptunitalea chrysea</name>
    <dbReference type="NCBI Taxonomy" id="1647581"/>
    <lineage>
        <taxon>Bacteria</taxon>
        <taxon>Pseudomonadati</taxon>
        <taxon>Bacteroidota</taxon>
        <taxon>Flavobacteriia</taxon>
        <taxon>Flavobacteriales</taxon>
        <taxon>Flavobacteriaceae</taxon>
        <taxon>Neptunitalea</taxon>
    </lineage>
</organism>
<accession>A0A9W6EU26</accession>
<sequence length="287" mass="32371">MKLKTRLYILLFGFLTTVTLTAQNQPTAPLANSLLWEISGNGLTEKSYLFGTQHMICADKFKLKDYVTTTLSSADKLVLEIDFDDPAEMQKMAKLTVAEKPLSETLTKEQYHKLDSVLQANIQMKASDFENFTLLAIMSTYISKSIKCTPKMIELELITKAMSQQKELVGLETVDAQMEAFSKGFTTDEIIDELGYNTDSYFDEMSMLYASEKLSELYAYVTKPEMVTENNLKYLFTDRNKNWVDKLPSMMKDQSLFIAVGAGHLAGDTGVIKLLRKAGYTVNPITK</sequence>
<evidence type="ECO:0000313" key="2">
    <source>
        <dbReference type="EMBL" id="GLB52940.1"/>
    </source>
</evidence>
<protein>
    <submittedName>
        <fullName evidence="2">Conjugative transfer protein GumN</fullName>
    </submittedName>
</protein>
<dbReference type="RefSeq" id="WP_281754531.1">
    <property type="nucleotide sequence ID" value="NZ_BRVP01000012.1"/>
</dbReference>
<keyword evidence="3" id="KW-1185">Reference proteome</keyword>
<evidence type="ECO:0000256" key="1">
    <source>
        <dbReference type="SAM" id="SignalP"/>
    </source>
</evidence>
<dbReference type="Proteomes" id="UP001143545">
    <property type="component" value="Unassembled WGS sequence"/>
</dbReference>
<proteinExistence type="predicted"/>
<dbReference type="InterPro" id="IPR002816">
    <property type="entry name" value="TraB/PrgY/GumN_fam"/>
</dbReference>
<dbReference type="Pfam" id="PF01963">
    <property type="entry name" value="TraB_PrgY_gumN"/>
    <property type="match status" value="1"/>
</dbReference>
<dbReference type="PANTHER" id="PTHR40590">
    <property type="entry name" value="CYTOPLASMIC PROTEIN-RELATED"/>
    <property type="match status" value="1"/>
</dbReference>
<comment type="caution">
    <text evidence="2">The sequence shown here is derived from an EMBL/GenBank/DDBJ whole genome shotgun (WGS) entry which is preliminary data.</text>
</comment>
<dbReference type="EMBL" id="BRVP01000012">
    <property type="protein sequence ID" value="GLB52940.1"/>
    <property type="molecule type" value="Genomic_DNA"/>
</dbReference>
<evidence type="ECO:0000313" key="3">
    <source>
        <dbReference type="Proteomes" id="UP001143545"/>
    </source>
</evidence>
<gene>
    <name evidence="2" type="ORF">NBRC110019_19800</name>
</gene>
<feature type="signal peptide" evidence="1">
    <location>
        <begin position="1"/>
        <end position="22"/>
    </location>
</feature>
<name>A0A9W6EU26_9FLAO</name>
<dbReference type="InterPro" id="IPR047111">
    <property type="entry name" value="YbaP-like"/>
</dbReference>
<dbReference type="AlphaFoldDB" id="A0A9W6EU26"/>
<dbReference type="PANTHER" id="PTHR40590:SF1">
    <property type="entry name" value="CYTOPLASMIC PROTEIN"/>
    <property type="match status" value="1"/>
</dbReference>
<keyword evidence="1" id="KW-0732">Signal</keyword>